<organism evidence="1 2">
    <name type="scientific">Rhododendron griersonianum</name>
    <dbReference type="NCBI Taxonomy" id="479676"/>
    <lineage>
        <taxon>Eukaryota</taxon>
        <taxon>Viridiplantae</taxon>
        <taxon>Streptophyta</taxon>
        <taxon>Embryophyta</taxon>
        <taxon>Tracheophyta</taxon>
        <taxon>Spermatophyta</taxon>
        <taxon>Magnoliopsida</taxon>
        <taxon>eudicotyledons</taxon>
        <taxon>Gunneridae</taxon>
        <taxon>Pentapetalae</taxon>
        <taxon>asterids</taxon>
        <taxon>Ericales</taxon>
        <taxon>Ericaceae</taxon>
        <taxon>Ericoideae</taxon>
        <taxon>Rhodoreae</taxon>
        <taxon>Rhododendron</taxon>
    </lineage>
</organism>
<proteinExistence type="predicted"/>
<evidence type="ECO:0000313" key="2">
    <source>
        <dbReference type="Proteomes" id="UP000823749"/>
    </source>
</evidence>
<comment type="caution">
    <text evidence="1">The sequence shown here is derived from an EMBL/GenBank/DDBJ whole genome shotgun (WGS) entry which is preliminary data.</text>
</comment>
<dbReference type="Proteomes" id="UP000823749">
    <property type="component" value="Chromosome 1"/>
</dbReference>
<dbReference type="AlphaFoldDB" id="A0AAV6LHW5"/>
<dbReference type="EMBL" id="JACTNZ010000001">
    <property type="protein sequence ID" value="KAG5563664.1"/>
    <property type="molecule type" value="Genomic_DNA"/>
</dbReference>
<reference evidence="1" key="1">
    <citation type="submission" date="2020-08" db="EMBL/GenBank/DDBJ databases">
        <title>Plant Genome Project.</title>
        <authorList>
            <person name="Zhang R.-G."/>
        </authorList>
    </citation>
    <scope>NUCLEOTIDE SEQUENCE</scope>
    <source>
        <strain evidence="1">WSP0</strain>
        <tissue evidence="1">Leaf</tissue>
    </source>
</reference>
<gene>
    <name evidence="1" type="ORF">RHGRI_000008</name>
</gene>
<accession>A0AAV6LHW5</accession>
<keyword evidence="2" id="KW-1185">Reference proteome</keyword>
<protein>
    <submittedName>
        <fullName evidence="1">Uncharacterized protein</fullName>
    </submittedName>
</protein>
<sequence>MCRDDDESRPSSLGEFLEVKLKFGDVALFGASDAELEGGNGRTRGDVFHWREGAAAVAAEEEATGLICSEILLKADREDK</sequence>
<evidence type="ECO:0000313" key="1">
    <source>
        <dbReference type="EMBL" id="KAG5563664.1"/>
    </source>
</evidence>
<name>A0AAV6LHW5_9ERIC</name>